<dbReference type="Gramene" id="AET4Gv20164200.16">
    <property type="protein sequence ID" value="AET4Gv20164200.16"/>
    <property type="gene ID" value="AET4Gv20164200"/>
</dbReference>
<reference evidence="1" key="5">
    <citation type="journal article" date="2021" name="G3 (Bethesda)">
        <title>Aegilops tauschii genome assembly Aet v5.0 features greater sequence contiguity and improved annotation.</title>
        <authorList>
            <person name="Wang L."/>
            <person name="Zhu T."/>
            <person name="Rodriguez J.C."/>
            <person name="Deal K.R."/>
            <person name="Dubcovsky J."/>
            <person name="McGuire P.E."/>
            <person name="Lux T."/>
            <person name="Spannagl M."/>
            <person name="Mayer K.F.X."/>
            <person name="Baldrich P."/>
            <person name="Meyers B.C."/>
            <person name="Huo N."/>
            <person name="Gu Y.Q."/>
            <person name="Zhou H."/>
            <person name="Devos K.M."/>
            <person name="Bennetzen J.L."/>
            <person name="Unver T."/>
            <person name="Budak H."/>
            <person name="Gulick P.J."/>
            <person name="Galiba G."/>
            <person name="Kalapos B."/>
            <person name="Nelson D.R."/>
            <person name="Li P."/>
            <person name="You F.M."/>
            <person name="Luo M.C."/>
            <person name="Dvorak J."/>
        </authorList>
    </citation>
    <scope>NUCLEOTIDE SEQUENCE [LARGE SCALE GENOMIC DNA]</scope>
    <source>
        <strain evidence="1">cv. AL8/78</strain>
    </source>
</reference>
<dbReference type="Proteomes" id="UP000015105">
    <property type="component" value="Chromosome 4D"/>
</dbReference>
<dbReference type="AlphaFoldDB" id="A0A453HE51"/>
<organism evidence="1 2">
    <name type="scientific">Aegilops tauschii subsp. strangulata</name>
    <name type="common">Goatgrass</name>
    <dbReference type="NCBI Taxonomy" id="200361"/>
    <lineage>
        <taxon>Eukaryota</taxon>
        <taxon>Viridiplantae</taxon>
        <taxon>Streptophyta</taxon>
        <taxon>Embryophyta</taxon>
        <taxon>Tracheophyta</taxon>
        <taxon>Spermatophyta</taxon>
        <taxon>Magnoliopsida</taxon>
        <taxon>Liliopsida</taxon>
        <taxon>Poales</taxon>
        <taxon>Poaceae</taxon>
        <taxon>BOP clade</taxon>
        <taxon>Pooideae</taxon>
        <taxon>Triticodae</taxon>
        <taxon>Triticeae</taxon>
        <taxon>Triticinae</taxon>
        <taxon>Aegilops</taxon>
    </lineage>
</organism>
<name>A0A453HE51_AEGTS</name>
<dbReference type="EnsemblPlants" id="AET4Gv20164200.16">
    <property type="protein sequence ID" value="AET4Gv20164200.16"/>
    <property type="gene ID" value="AET4Gv20164200"/>
</dbReference>
<accession>A0A453HE51</accession>
<reference evidence="2" key="2">
    <citation type="journal article" date="2017" name="Nat. Plants">
        <title>The Aegilops tauschii genome reveals multiple impacts of transposons.</title>
        <authorList>
            <person name="Zhao G."/>
            <person name="Zou C."/>
            <person name="Li K."/>
            <person name="Wang K."/>
            <person name="Li T."/>
            <person name="Gao L."/>
            <person name="Zhang X."/>
            <person name="Wang H."/>
            <person name="Yang Z."/>
            <person name="Liu X."/>
            <person name="Jiang W."/>
            <person name="Mao L."/>
            <person name="Kong X."/>
            <person name="Jiao Y."/>
            <person name="Jia J."/>
        </authorList>
    </citation>
    <scope>NUCLEOTIDE SEQUENCE [LARGE SCALE GENOMIC DNA]</scope>
    <source>
        <strain evidence="2">cv. AL8/78</strain>
    </source>
</reference>
<sequence length="71" mass="8116">MKHMKLGSKPDVFQTEGSNIRFVATELATDIVISIGDVKFYLHKVSTSYLYNLLLSCCDILRRIHHTNIGY</sequence>
<reference evidence="1" key="3">
    <citation type="journal article" date="2017" name="Nature">
        <title>Genome sequence of the progenitor of the wheat D genome Aegilops tauschii.</title>
        <authorList>
            <person name="Luo M.C."/>
            <person name="Gu Y.Q."/>
            <person name="Puiu D."/>
            <person name="Wang H."/>
            <person name="Twardziok S.O."/>
            <person name="Deal K.R."/>
            <person name="Huo N."/>
            <person name="Zhu T."/>
            <person name="Wang L."/>
            <person name="Wang Y."/>
            <person name="McGuire P.E."/>
            <person name="Liu S."/>
            <person name="Long H."/>
            <person name="Ramasamy R.K."/>
            <person name="Rodriguez J.C."/>
            <person name="Van S.L."/>
            <person name="Yuan L."/>
            <person name="Wang Z."/>
            <person name="Xia Z."/>
            <person name="Xiao L."/>
            <person name="Anderson O.D."/>
            <person name="Ouyang S."/>
            <person name="Liang Y."/>
            <person name="Zimin A.V."/>
            <person name="Pertea G."/>
            <person name="Qi P."/>
            <person name="Bennetzen J.L."/>
            <person name="Dai X."/>
            <person name="Dawson M.W."/>
            <person name="Muller H.G."/>
            <person name="Kugler K."/>
            <person name="Rivarola-Duarte L."/>
            <person name="Spannagl M."/>
            <person name="Mayer K.F.X."/>
            <person name="Lu F.H."/>
            <person name="Bevan M.W."/>
            <person name="Leroy P."/>
            <person name="Li P."/>
            <person name="You F.M."/>
            <person name="Sun Q."/>
            <person name="Liu Z."/>
            <person name="Lyons E."/>
            <person name="Wicker T."/>
            <person name="Salzberg S.L."/>
            <person name="Devos K.M."/>
            <person name="Dvorak J."/>
        </authorList>
    </citation>
    <scope>NUCLEOTIDE SEQUENCE [LARGE SCALE GENOMIC DNA]</scope>
    <source>
        <strain evidence="1">cv. AL8/78</strain>
    </source>
</reference>
<dbReference type="EnsemblPlants" id="AET4Gv20164200.15">
    <property type="protein sequence ID" value="AET4Gv20164200.15"/>
    <property type="gene ID" value="AET4Gv20164200"/>
</dbReference>
<reference evidence="2" key="1">
    <citation type="journal article" date="2014" name="Science">
        <title>Ancient hybridizations among the ancestral genomes of bread wheat.</title>
        <authorList>
            <consortium name="International Wheat Genome Sequencing Consortium,"/>
            <person name="Marcussen T."/>
            <person name="Sandve S.R."/>
            <person name="Heier L."/>
            <person name="Spannagl M."/>
            <person name="Pfeifer M."/>
            <person name="Jakobsen K.S."/>
            <person name="Wulff B.B."/>
            <person name="Steuernagel B."/>
            <person name="Mayer K.F."/>
            <person name="Olsen O.A."/>
        </authorList>
    </citation>
    <scope>NUCLEOTIDE SEQUENCE [LARGE SCALE GENOMIC DNA]</scope>
    <source>
        <strain evidence="2">cv. AL8/78</strain>
    </source>
</reference>
<evidence type="ECO:0000313" key="1">
    <source>
        <dbReference type="EnsemblPlants" id="AET4Gv20164200.16"/>
    </source>
</evidence>
<proteinExistence type="predicted"/>
<protein>
    <submittedName>
        <fullName evidence="1">Uncharacterized protein</fullName>
    </submittedName>
</protein>
<reference evidence="1" key="4">
    <citation type="submission" date="2019-03" db="UniProtKB">
        <authorList>
            <consortium name="EnsemblPlants"/>
        </authorList>
    </citation>
    <scope>IDENTIFICATION</scope>
</reference>
<keyword evidence="2" id="KW-1185">Reference proteome</keyword>
<evidence type="ECO:0000313" key="2">
    <source>
        <dbReference type="Proteomes" id="UP000015105"/>
    </source>
</evidence>
<dbReference type="Gramene" id="AET4Gv20164200.15">
    <property type="protein sequence ID" value="AET4Gv20164200.15"/>
    <property type="gene ID" value="AET4Gv20164200"/>
</dbReference>